<accession>A0A0E9Y254</accession>
<protein>
    <submittedName>
        <fullName evidence="1">Uncharacterized protein</fullName>
    </submittedName>
</protein>
<dbReference type="EMBL" id="GBXM01000469">
    <property type="protein sequence ID" value="JAI08109.1"/>
    <property type="molecule type" value="Transcribed_RNA"/>
</dbReference>
<reference evidence="1" key="1">
    <citation type="submission" date="2014-11" db="EMBL/GenBank/DDBJ databases">
        <authorList>
            <person name="Amaro Gonzalez C."/>
        </authorList>
    </citation>
    <scope>NUCLEOTIDE SEQUENCE</scope>
</reference>
<name>A0A0E9Y254_ANGAN</name>
<evidence type="ECO:0000313" key="1">
    <source>
        <dbReference type="EMBL" id="JAI08109.1"/>
    </source>
</evidence>
<reference evidence="1" key="2">
    <citation type="journal article" date="2015" name="Fish Shellfish Immunol.">
        <title>Early steps in the European eel (Anguilla anguilla)-Vibrio vulnificus interaction in the gills: Role of the RtxA13 toxin.</title>
        <authorList>
            <person name="Callol A."/>
            <person name="Pajuelo D."/>
            <person name="Ebbesson L."/>
            <person name="Teles M."/>
            <person name="MacKenzie S."/>
            <person name="Amaro C."/>
        </authorList>
    </citation>
    <scope>NUCLEOTIDE SEQUENCE</scope>
</reference>
<organism evidence="1">
    <name type="scientific">Anguilla anguilla</name>
    <name type="common">European freshwater eel</name>
    <name type="synonym">Muraena anguilla</name>
    <dbReference type="NCBI Taxonomy" id="7936"/>
    <lineage>
        <taxon>Eukaryota</taxon>
        <taxon>Metazoa</taxon>
        <taxon>Chordata</taxon>
        <taxon>Craniata</taxon>
        <taxon>Vertebrata</taxon>
        <taxon>Euteleostomi</taxon>
        <taxon>Actinopterygii</taxon>
        <taxon>Neopterygii</taxon>
        <taxon>Teleostei</taxon>
        <taxon>Anguilliformes</taxon>
        <taxon>Anguillidae</taxon>
        <taxon>Anguilla</taxon>
    </lineage>
</organism>
<sequence length="60" mass="6878">MSPYRVIALSSWLEEDHTKSTMHVFFKVNGVKSLTSDPSKRTGASKGHFRSLVPWMEWVP</sequence>
<proteinExistence type="predicted"/>
<dbReference type="AlphaFoldDB" id="A0A0E9Y254"/>